<name>A0A840A6C4_9CAUL</name>
<comment type="caution">
    <text evidence="2">The sequence shown here is derived from an EMBL/GenBank/DDBJ whole genome shotgun (WGS) entry which is preliminary data.</text>
</comment>
<keyword evidence="1" id="KW-1133">Transmembrane helix</keyword>
<proteinExistence type="predicted"/>
<accession>A0A840A6C4</accession>
<dbReference type="EMBL" id="JACIDK010000006">
    <property type="protein sequence ID" value="MBB3892912.1"/>
    <property type="molecule type" value="Genomic_DNA"/>
</dbReference>
<evidence type="ECO:0000313" key="2">
    <source>
        <dbReference type="EMBL" id="MBB3892912.1"/>
    </source>
</evidence>
<protein>
    <submittedName>
        <fullName evidence="2">Uncharacterized protein</fullName>
    </submittedName>
</protein>
<sequence length="65" mass="7091">MTVMVVIGRIFLGLAFLALVTAWVSEMRGGPVFGLSRQHLFGDATVMALLGIGAMIDAFWHARNR</sequence>
<dbReference type="RefSeq" id="WP_183775884.1">
    <property type="nucleotide sequence ID" value="NZ_JACIDK010000006.1"/>
</dbReference>
<reference evidence="2 3" key="1">
    <citation type="submission" date="2020-08" db="EMBL/GenBank/DDBJ databases">
        <title>Genomic Encyclopedia of Type Strains, Phase IV (KMG-IV): sequencing the most valuable type-strain genomes for metagenomic binning, comparative biology and taxonomic classification.</title>
        <authorList>
            <person name="Goeker M."/>
        </authorList>
    </citation>
    <scope>NUCLEOTIDE SEQUENCE [LARGE SCALE GENOMIC DNA]</scope>
    <source>
        <strain evidence="2 3">DSM 21793</strain>
    </source>
</reference>
<keyword evidence="3" id="KW-1185">Reference proteome</keyword>
<dbReference type="AlphaFoldDB" id="A0A840A6C4"/>
<gene>
    <name evidence="2" type="ORF">GGQ61_003650</name>
</gene>
<feature type="transmembrane region" description="Helical" evidence="1">
    <location>
        <begin position="40"/>
        <end position="60"/>
    </location>
</feature>
<dbReference type="Proteomes" id="UP000530564">
    <property type="component" value="Unassembled WGS sequence"/>
</dbReference>
<keyword evidence="1" id="KW-0472">Membrane</keyword>
<evidence type="ECO:0000313" key="3">
    <source>
        <dbReference type="Proteomes" id="UP000530564"/>
    </source>
</evidence>
<keyword evidence="1" id="KW-0812">Transmembrane</keyword>
<evidence type="ECO:0000256" key="1">
    <source>
        <dbReference type="SAM" id="Phobius"/>
    </source>
</evidence>
<organism evidence="2 3">
    <name type="scientific">Phenylobacterium haematophilum</name>
    <dbReference type="NCBI Taxonomy" id="98513"/>
    <lineage>
        <taxon>Bacteria</taxon>
        <taxon>Pseudomonadati</taxon>
        <taxon>Pseudomonadota</taxon>
        <taxon>Alphaproteobacteria</taxon>
        <taxon>Caulobacterales</taxon>
        <taxon>Caulobacteraceae</taxon>
        <taxon>Phenylobacterium</taxon>
    </lineage>
</organism>